<dbReference type="EMBL" id="RBNJ01000972">
    <property type="protein sequence ID" value="RUS33750.1"/>
    <property type="molecule type" value="Genomic_DNA"/>
</dbReference>
<name>A0A433QVD1_9FUNG</name>
<evidence type="ECO:0000313" key="2">
    <source>
        <dbReference type="Proteomes" id="UP000274822"/>
    </source>
</evidence>
<sequence>MCLARLSCPADPCTPLQTIPSFHYRGINFSSLAKKAVENKKFKAISNRIVKEPPSQQPPLRQRHEMQPLIEHICDTEIPPLKNAPPLSRDLAMIDQKLLVPATDRTQASWSSGVIDECAVYFAVTEHSRVLFCTLPPAETGFNYLDRVIVGLVALSTEMVVLPQGLRNQLPKRL</sequence>
<keyword evidence="2" id="KW-1185">Reference proteome</keyword>
<comment type="caution">
    <text evidence="1">The sequence shown here is derived from an EMBL/GenBank/DDBJ whole genome shotgun (WGS) entry which is preliminary data.</text>
</comment>
<reference evidence="1 2" key="1">
    <citation type="journal article" date="2018" name="New Phytol.">
        <title>Phylogenomics of Endogonaceae and evolution of mycorrhizas within Mucoromycota.</title>
        <authorList>
            <person name="Chang Y."/>
            <person name="Desiro A."/>
            <person name="Na H."/>
            <person name="Sandor L."/>
            <person name="Lipzen A."/>
            <person name="Clum A."/>
            <person name="Barry K."/>
            <person name="Grigoriev I.V."/>
            <person name="Martin F.M."/>
            <person name="Stajich J.E."/>
            <person name="Smith M.E."/>
            <person name="Bonito G."/>
            <person name="Spatafora J.W."/>
        </authorList>
    </citation>
    <scope>NUCLEOTIDE SEQUENCE [LARGE SCALE GENOMIC DNA]</scope>
    <source>
        <strain evidence="1 2">AD002</strain>
    </source>
</reference>
<protein>
    <submittedName>
        <fullName evidence="1">Uncharacterized protein</fullName>
    </submittedName>
</protein>
<gene>
    <name evidence="1" type="ORF">BC938DRAFT_484146</name>
</gene>
<dbReference type="AlphaFoldDB" id="A0A433QVD1"/>
<proteinExistence type="predicted"/>
<accession>A0A433QVD1</accession>
<organism evidence="1 2">
    <name type="scientific">Jimgerdemannia flammicorona</name>
    <dbReference type="NCBI Taxonomy" id="994334"/>
    <lineage>
        <taxon>Eukaryota</taxon>
        <taxon>Fungi</taxon>
        <taxon>Fungi incertae sedis</taxon>
        <taxon>Mucoromycota</taxon>
        <taxon>Mucoromycotina</taxon>
        <taxon>Endogonomycetes</taxon>
        <taxon>Endogonales</taxon>
        <taxon>Endogonaceae</taxon>
        <taxon>Jimgerdemannia</taxon>
    </lineage>
</organism>
<dbReference type="Proteomes" id="UP000274822">
    <property type="component" value="Unassembled WGS sequence"/>
</dbReference>
<evidence type="ECO:0000313" key="1">
    <source>
        <dbReference type="EMBL" id="RUS33750.1"/>
    </source>
</evidence>